<keyword evidence="1" id="KW-0677">Repeat</keyword>
<evidence type="ECO:0000313" key="6">
    <source>
        <dbReference type="Proteomes" id="UP000647133"/>
    </source>
</evidence>
<keyword evidence="2" id="KW-0129">CBS domain</keyword>
<dbReference type="Pfam" id="PF10335">
    <property type="entry name" value="DUF294_C"/>
    <property type="match status" value="1"/>
</dbReference>
<dbReference type="PROSITE" id="PS50042">
    <property type="entry name" value="CNMP_BINDING_3"/>
    <property type="match status" value="1"/>
</dbReference>
<dbReference type="InterPro" id="IPR018821">
    <property type="entry name" value="DUF294_put_nucleoTrafse_sb-bd"/>
</dbReference>
<proteinExistence type="predicted"/>
<dbReference type="Proteomes" id="UP000647133">
    <property type="component" value="Unassembled WGS sequence"/>
</dbReference>
<dbReference type="InterPro" id="IPR000644">
    <property type="entry name" value="CBS_dom"/>
</dbReference>
<dbReference type="InterPro" id="IPR018490">
    <property type="entry name" value="cNMP-bd_dom_sf"/>
</dbReference>
<feature type="domain" description="Cyclic nucleotide-binding" evidence="3">
    <location>
        <begin position="7"/>
        <end position="129"/>
    </location>
</feature>
<name>A0ABR9AHD9_9BACT</name>
<dbReference type="CDD" id="cd00038">
    <property type="entry name" value="CAP_ED"/>
    <property type="match status" value="1"/>
</dbReference>
<dbReference type="Pfam" id="PF03445">
    <property type="entry name" value="DUF294"/>
    <property type="match status" value="1"/>
</dbReference>
<dbReference type="PANTHER" id="PTHR48108:SF34">
    <property type="entry name" value="CBS DOMAIN-CONTAINING PROTEIN YHCV"/>
    <property type="match status" value="1"/>
</dbReference>
<evidence type="ECO:0000259" key="4">
    <source>
        <dbReference type="PROSITE" id="PS51371"/>
    </source>
</evidence>
<dbReference type="InterPro" id="IPR051462">
    <property type="entry name" value="CBS_domain-containing"/>
</dbReference>
<sequence>MLDSTAPFMSLPDKTKAWLRPLFKEVVYSKAHRLYLQNHSGMEGFDFVLEGGYEGYFYDRNQKKRRVEIYGPGVWFGGISYLYNKGISLQTVDTLPETKVLRIGKDDFFKLCEEAPSFRNHFVREFGERMLDPEFVHFIKGATYYPQQNNITSDSFYAHKVDALNPRELVTCSENTPIREAAQLMTEEKTSCIFVTDDAGQIVGYATDITLRDLVIGKNMPTSAPIREVMKSDMVSIDTEAYIYESLLLMFQTKTRYLLVSKNGKYVGFISRNKLLSEQSQSPFLFIQSVKQATSIPELKEKWAQVPAIVEQLLQRGVRSETVNEVVTTVSDTIALRVIDDVIHQVGPPPSKFVFMTLGSEGRKEQTLKTDQDNAIIYEDKANEQRELVREYFLDFADKVSENLDAIGFSFCKGGFMAKNPKWTHSLSHWKRNYDAWMMESTQETVMKYSTFFDKRPIYGDFSILDELHEYMGQQLEAPLERFFYNMATNALQYEPPLTFFRGIRTFTVGEQKVFDIKKAMTPIVDITRVFALKNKIFLTNTGKRLEALAENDIITEEELLELKQAYYYLMGLRLDRQAKQIMLDKVEPENFVGIESLTKIEKVTLIEIFKVIKNFQMKVKIAFTNTIF</sequence>
<organism evidence="5 6">
    <name type="scientific">Echinicola arenosa</name>
    <dbReference type="NCBI Taxonomy" id="2774144"/>
    <lineage>
        <taxon>Bacteria</taxon>
        <taxon>Pseudomonadati</taxon>
        <taxon>Bacteroidota</taxon>
        <taxon>Cytophagia</taxon>
        <taxon>Cytophagales</taxon>
        <taxon>Cyclobacteriaceae</taxon>
        <taxon>Echinicola</taxon>
    </lineage>
</organism>
<reference evidence="5 6" key="1">
    <citation type="submission" date="2020-09" db="EMBL/GenBank/DDBJ databases">
        <title>Echinicola sp. CAU 1574 isolated from sand of Sido Beach.</title>
        <authorList>
            <person name="Kim W."/>
        </authorList>
    </citation>
    <scope>NUCLEOTIDE SEQUENCE [LARGE SCALE GENOMIC DNA]</scope>
    <source>
        <strain evidence="5 6">CAU 1574</strain>
    </source>
</reference>
<dbReference type="Gene3D" id="3.10.580.10">
    <property type="entry name" value="CBS-domain"/>
    <property type="match status" value="1"/>
</dbReference>
<dbReference type="SMART" id="SM00116">
    <property type="entry name" value="CBS"/>
    <property type="match status" value="2"/>
</dbReference>
<dbReference type="SUPFAM" id="SSF51206">
    <property type="entry name" value="cAMP-binding domain-like"/>
    <property type="match status" value="1"/>
</dbReference>
<dbReference type="Pfam" id="PF00571">
    <property type="entry name" value="CBS"/>
    <property type="match status" value="2"/>
</dbReference>
<dbReference type="InterPro" id="IPR014710">
    <property type="entry name" value="RmlC-like_jellyroll"/>
</dbReference>
<evidence type="ECO:0000313" key="5">
    <source>
        <dbReference type="EMBL" id="MBD8487701.1"/>
    </source>
</evidence>
<keyword evidence="6" id="KW-1185">Reference proteome</keyword>
<comment type="caution">
    <text evidence="5">The sequence shown here is derived from an EMBL/GenBank/DDBJ whole genome shotgun (WGS) entry which is preliminary data.</text>
</comment>
<feature type="domain" description="CBS" evidence="4">
    <location>
        <begin position="164"/>
        <end position="222"/>
    </location>
</feature>
<dbReference type="PANTHER" id="PTHR48108">
    <property type="entry name" value="CBS DOMAIN-CONTAINING PROTEIN CBSX2, CHLOROPLASTIC"/>
    <property type="match status" value="1"/>
</dbReference>
<protein>
    <submittedName>
        <fullName evidence="5">CBS domain-containing protein</fullName>
    </submittedName>
</protein>
<evidence type="ECO:0000256" key="2">
    <source>
        <dbReference type="PROSITE-ProRule" id="PRU00703"/>
    </source>
</evidence>
<dbReference type="EMBL" id="JACYTQ010000001">
    <property type="protein sequence ID" value="MBD8487701.1"/>
    <property type="molecule type" value="Genomic_DNA"/>
</dbReference>
<feature type="domain" description="CBS" evidence="4">
    <location>
        <begin position="230"/>
        <end position="289"/>
    </location>
</feature>
<dbReference type="CDD" id="cd05401">
    <property type="entry name" value="NT_GlnE_GlnD_like"/>
    <property type="match status" value="1"/>
</dbReference>
<dbReference type="InterPro" id="IPR000595">
    <property type="entry name" value="cNMP-bd_dom"/>
</dbReference>
<dbReference type="Pfam" id="PF00027">
    <property type="entry name" value="cNMP_binding"/>
    <property type="match status" value="1"/>
</dbReference>
<dbReference type="Gene3D" id="2.60.120.10">
    <property type="entry name" value="Jelly Rolls"/>
    <property type="match status" value="1"/>
</dbReference>
<dbReference type="InterPro" id="IPR005105">
    <property type="entry name" value="GlnD_Uridyltrans_N"/>
</dbReference>
<dbReference type="PROSITE" id="PS51371">
    <property type="entry name" value="CBS"/>
    <property type="match status" value="2"/>
</dbReference>
<evidence type="ECO:0000256" key="1">
    <source>
        <dbReference type="ARBA" id="ARBA00022737"/>
    </source>
</evidence>
<dbReference type="InterPro" id="IPR046342">
    <property type="entry name" value="CBS_dom_sf"/>
</dbReference>
<gene>
    <name evidence="5" type="ORF">IFO69_02960</name>
</gene>
<dbReference type="RefSeq" id="WP_192008083.1">
    <property type="nucleotide sequence ID" value="NZ_JACYTQ010000001.1"/>
</dbReference>
<accession>A0ABR9AHD9</accession>
<dbReference type="SUPFAM" id="SSF54631">
    <property type="entry name" value="CBS-domain pair"/>
    <property type="match status" value="1"/>
</dbReference>
<evidence type="ECO:0000259" key="3">
    <source>
        <dbReference type="PROSITE" id="PS50042"/>
    </source>
</evidence>